<evidence type="ECO:0000313" key="3">
    <source>
        <dbReference type="EMBL" id="MBX0294377.1"/>
    </source>
</evidence>
<dbReference type="InterPro" id="IPR002641">
    <property type="entry name" value="PNPLA_dom"/>
</dbReference>
<evidence type="ECO:0000259" key="2">
    <source>
        <dbReference type="PROSITE" id="PS51635"/>
    </source>
</evidence>
<gene>
    <name evidence="3" type="ORF">EGH23_05705</name>
</gene>
<dbReference type="GO" id="GO:0006629">
    <property type="term" value="P:lipid metabolic process"/>
    <property type="evidence" value="ECO:0007669"/>
    <property type="project" value="UniProtKB-KW"/>
</dbReference>
<dbReference type="EMBL" id="RKLT01000001">
    <property type="protein sequence ID" value="MBX0294377.1"/>
    <property type="molecule type" value="Genomic_DNA"/>
</dbReference>
<name>A0AAW4P8W8_9EURY</name>
<dbReference type="AlphaFoldDB" id="A0AAW4P8W8"/>
<proteinExistence type="predicted"/>
<evidence type="ECO:0000256" key="1">
    <source>
        <dbReference type="ARBA" id="ARBA00023098"/>
    </source>
</evidence>
<sequence>MSDGDPKVAIACQGGGSHTAFTAGVLRRLFAEPDLNGDIVGISGTSGGAVCALLSWYGRVHPDRDSGELLRDFWAELAARRPAHQWANAAVQWGIHLGRMGVPLPEQSPYYSPGSHWGEGEFRRLLGRYVDFDAIPELLDGTEPALLLSAINVLSGEFRIFREDEVSPDALLASAAEPHLFEAAEHRGNYYWDGLFSKNPPLKDFMTAEDCPDPDEIWLVKINPQERARVPKTSAEIADRRNELSGNLSLNAELRFLQQVNEWIEEGYLPDQYTHTEIERIHFARPDLHWRTKLDRSPEFIERLIADGEAAAESFLEERAVA</sequence>
<accession>A0AAW4P8W8</accession>
<protein>
    <submittedName>
        <fullName evidence="3">Patatin-like phospholipase family protein</fullName>
    </submittedName>
</protein>
<dbReference type="Proteomes" id="UP001430455">
    <property type="component" value="Unassembled WGS sequence"/>
</dbReference>
<dbReference type="Pfam" id="PF01734">
    <property type="entry name" value="Patatin"/>
    <property type="match status" value="1"/>
</dbReference>
<dbReference type="SUPFAM" id="SSF52151">
    <property type="entry name" value="FabD/lysophospholipase-like"/>
    <property type="match status" value="1"/>
</dbReference>
<dbReference type="Gene3D" id="3.40.1090.10">
    <property type="entry name" value="Cytosolic phospholipase A2 catalytic domain"/>
    <property type="match status" value="2"/>
</dbReference>
<keyword evidence="4" id="KW-1185">Reference proteome</keyword>
<reference evidence="3 4" key="1">
    <citation type="submission" date="2021-06" db="EMBL/GenBank/DDBJ databases">
        <title>Halomicroarcula sp. a new haloarchaeum isolated from saline soil.</title>
        <authorList>
            <person name="Duran-Viseras A."/>
            <person name="Sanchez-Porro C."/>
            <person name="Ventosa A."/>
        </authorList>
    </citation>
    <scope>NUCLEOTIDE SEQUENCE [LARGE SCALE GENOMIC DNA]</scope>
    <source>
        <strain evidence="3 4">F27</strain>
    </source>
</reference>
<keyword evidence="1" id="KW-0443">Lipid metabolism</keyword>
<evidence type="ECO:0000313" key="4">
    <source>
        <dbReference type="Proteomes" id="UP001430455"/>
    </source>
</evidence>
<feature type="domain" description="PNPLA" evidence="2">
    <location>
        <begin position="10"/>
        <end position="206"/>
    </location>
</feature>
<organism evidence="3 4">
    <name type="scientific">Haloarcula nitratireducens</name>
    <dbReference type="NCBI Taxonomy" id="2487749"/>
    <lineage>
        <taxon>Archaea</taxon>
        <taxon>Methanobacteriati</taxon>
        <taxon>Methanobacteriota</taxon>
        <taxon>Stenosarchaea group</taxon>
        <taxon>Halobacteria</taxon>
        <taxon>Halobacteriales</taxon>
        <taxon>Haloarculaceae</taxon>
        <taxon>Haloarcula</taxon>
    </lineage>
</organism>
<dbReference type="RefSeq" id="WP_220579031.1">
    <property type="nucleotide sequence ID" value="NZ_RKLT01000001.1"/>
</dbReference>
<dbReference type="PROSITE" id="PS51635">
    <property type="entry name" value="PNPLA"/>
    <property type="match status" value="1"/>
</dbReference>
<comment type="caution">
    <text evidence="3">The sequence shown here is derived from an EMBL/GenBank/DDBJ whole genome shotgun (WGS) entry which is preliminary data.</text>
</comment>
<dbReference type="InterPro" id="IPR016035">
    <property type="entry name" value="Acyl_Trfase/lysoPLipase"/>
</dbReference>